<reference evidence="1 2" key="1">
    <citation type="submission" date="2018-02" db="EMBL/GenBank/DDBJ databases">
        <title>Reclassifiation of [Polyangium] brachysporum DSM 7029 as Guopingzhaonella breviflexa gen. nov., sp. nov., a member of the family Comamonadaceae.</title>
        <authorList>
            <person name="Tang B."/>
        </authorList>
    </citation>
    <scope>NUCLEOTIDE SEQUENCE [LARGE SCALE GENOMIC DNA]</scope>
    <source>
        <strain evidence="1 2">BCRC 80649</strain>
    </source>
</reference>
<dbReference type="RefSeq" id="WP_104303317.1">
    <property type="nucleotide sequence ID" value="NZ_PSNX01000013.1"/>
</dbReference>
<accession>A0A2S5SS27</accession>
<dbReference type="EMBL" id="PSNX01000013">
    <property type="protein sequence ID" value="PPE65494.1"/>
    <property type="molecule type" value="Genomic_DNA"/>
</dbReference>
<evidence type="ECO:0000313" key="1">
    <source>
        <dbReference type="EMBL" id="PPE65494.1"/>
    </source>
</evidence>
<sequence>MSSKPVTTKIKEDGLRYRSKVGGSPFVGNGNTRSCFKCGKHRTPDQLQPKRVLGRTEMVCKPSCKDLEQS</sequence>
<keyword evidence="2" id="KW-1185">Reference proteome</keyword>
<protein>
    <submittedName>
        <fullName evidence="1">Uncharacterized protein</fullName>
    </submittedName>
</protein>
<name>A0A2S5SS27_9BURK</name>
<dbReference type="Proteomes" id="UP000238605">
    <property type="component" value="Unassembled WGS sequence"/>
</dbReference>
<organism evidence="1 2">
    <name type="scientific">Caldimonas caldifontis</name>
    <dbReference type="NCBI Taxonomy" id="1452508"/>
    <lineage>
        <taxon>Bacteria</taxon>
        <taxon>Pseudomonadati</taxon>
        <taxon>Pseudomonadota</taxon>
        <taxon>Betaproteobacteria</taxon>
        <taxon>Burkholderiales</taxon>
        <taxon>Sphaerotilaceae</taxon>
        <taxon>Caldimonas</taxon>
    </lineage>
</organism>
<dbReference type="AlphaFoldDB" id="A0A2S5SS27"/>
<gene>
    <name evidence="1" type="ORF">C1704_13760</name>
</gene>
<evidence type="ECO:0000313" key="2">
    <source>
        <dbReference type="Proteomes" id="UP000238605"/>
    </source>
</evidence>
<comment type="caution">
    <text evidence="1">The sequence shown here is derived from an EMBL/GenBank/DDBJ whole genome shotgun (WGS) entry which is preliminary data.</text>
</comment>
<proteinExistence type="predicted"/>
<dbReference type="OrthoDB" id="8854181at2"/>